<dbReference type="Gramene" id="PRQ49005">
    <property type="protein sequence ID" value="PRQ49005"/>
    <property type="gene ID" value="RchiOBHm_Chr2g0117061"/>
</dbReference>
<dbReference type="STRING" id="74649.A0A2P6RRE2"/>
<protein>
    <submittedName>
        <fullName evidence="1">Uncharacterized protein</fullName>
    </submittedName>
</protein>
<dbReference type="EMBL" id="PDCK01000040">
    <property type="protein sequence ID" value="PRQ49005.1"/>
    <property type="molecule type" value="Genomic_DNA"/>
</dbReference>
<comment type="caution">
    <text evidence="1">The sequence shown here is derived from an EMBL/GenBank/DDBJ whole genome shotgun (WGS) entry which is preliminary data.</text>
</comment>
<sequence length="66" mass="7193">MLFSSSLLAIVGVGEEPSLSPRCLCLFNTTSGTALLELNFLTSILSVRMNRKSFKVPKLCSTSIRL</sequence>
<organism evidence="1 2">
    <name type="scientific">Rosa chinensis</name>
    <name type="common">China rose</name>
    <dbReference type="NCBI Taxonomy" id="74649"/>
    <lineage>
        <taxon>Eukaryota</taxon>
        <taxon>Viridiplantae</taxon>
        <taxon>Streptophyta</taxon>
        <taxon>Embryophyta</taxon>
        <taxon>Tracheophyta</taxon>
        <taxon>Spermatophyta</taxon>
        <taxon>Magnoliopsida</taxon>
        <taxon>eudicotyledons</taxon>
        <taxon>Gunneridae</taxon>
        <taxon>Pentapetalae</taxon>
        <taxon>rosids</taxon>
        <taxon>fabids</taxon>
        <taxon>Rosales</taxon>
        <taxon>Rosaceae</taxon>
        <taxon>Rosoideae</taxon>
        <taxon>Rosoideae incertae sedis</taxon>
        <taxon>Rosa</taxon>
    </lineage>
</organism>
<dbReference type="Proteomes" id="UP000238479">
    <property type="component" value="Chromosome 2"/>
</dbReference>
<evidence type="ECO:0000313" key="2">
    <source>
        <dbReference type="Proteomes" id="UP000238479"/>
    </source>
</evidence>
<accession>A0A2P6RRE2</accession>
<name>A0A2P6RRE2_ROSCH</name>
<gene>
    <name evidence="1" type="ORF">RchiOBHm_Chr2g0117061</name>
</gene>
<evidence type="ECO:0000313" key="1">
    <source>
        <dbReference type="EMBL" id="PRQ49005.1"/>
    </source>
</evidence>
<keyword evidence="2" id="KW-1185">Reference proteome</keyword>
<dbReference type="AlphaFoldDB" id="A0A2P6RRE2"/>
<proteinExistence type="predicted"/>
<reference evidence="1 2" key="1">
    <citation type="journal article" date="2018" name="Nat. Genet.">
        <title>The Rosa genome provides new insights in the design of modern roses.</title>
        <authorList>
            <person name="Bendahmane M."/>
        </authorList>
    </citation>
    <scope>NUCLEOTIDE SEQUENCE [LARGE SCALE GENOMIC DNA]</scope>
    <source>
        <strain evidence="2">cv. Old Blush</strain>
    </source>
</reference>